<evidence type="ECO:0000313" key="3">
    <source>
        <dbReference type="Proteomes" id="UP000013782"/>
    </source>
</evidence>
<protein>
    <submittedName>
        <fullName evidence="2">Urea carboxylase-associated protein 2</fullName>
    </submittedName>
</protein>
<feature type="domain" description="DUF1989" evidence="1">
    <location>
        <begin position="12"/>
        <end position="177"/>
    </location>
</feature>
<organism evidence="2 3">
    <name type="scientific">Enterococcus pallens ATCC BAA-351</name>
    <dbReference type="NCBI Taxonomy" id="1158607"/>
    <lineage>
        <taxon>Bacteria</taxon>
        <taxon>Bacillati</taxon>
        <taxon>Bacillota</taxon>
        <taxon>Bacilli</taxon>
        <taxon>Lactobacillales</taxon>
        <taxon>Enterococcaceae</taxon>
        <taxon>Enterococcus</taxon>
    </lineage>
</organism>
<keyword evidence="3" id="KW-1185">Reference proteome</keyword>
<evidence type="ECO:0000259" key="1">
    <source>
        <dbReference type="Pfam" id="PF09347"/>
    </source>
</evidence>
<dbReference type="PATRIC" id="fig|1158607.3.peg.3428"/>
<dbReference type="NCBIfam" id="TIGR03425">
    <property type="entry name" value="urea_degr_2"/>
    <property type="match status" value="1"/>
</dbReference>
<evidence type="ECO:0000313" key="2">
    <source>
        <dbReference type="EMBL" id="EOH90896.1"/>
    </source>
</evidence>
<sequence length="237" mass="26825">MNLVYTKRLLLGEKWSEYIGAGMLVRLTAKGEDCNLVLGAYHGEHPEEKYNMPDSLKAQHTFYLSENDLLMSDNGKMLLSMVKDTFGWHDTVCGHTLHRKIQAQYGESTYQRERNQRTRNSYDNFSIELFRRGLGRCDLASVVNLFSKVTASDGGQLTYQPENTLDKEVILRTDAPVLLILSNTPHPLNPAKDYSQDEVLVEIYQGEAADLLDPVVTKCGENTRAFENTLAENQMKG</sequence>
<dbReference type="Pfam" id="PF09347">
    <property type="entry name" value="DUF1989"/>
    <property type="match status" value="1"/>
</dbReference>
<dbReference type="eggNOG" id="COG3665">
    <property type="taxonomic scope" value="Bacteria"/>
</dbReference>
<dbReference type="OrthoDB" id="9772660at2"/>
<dbReference type="HOGENOM" id="CLU_079904_0_0_9"/>
<proteinExistence type="predicted"/>
<dbReference type="InterPro" id="IPR018959">
    <property type="entry name" value="DUF1989"/>
</dbReference>
<name>R2SDF3_9ENTE</name>
<dbReference type="RefSeq" id="WP_010758412.1">
    <property type="nucleotide sequence ID" value="NZ_ASWD01000004.1"/>
</dbReference>
<comment type="caution">
    <text evidence="2">The sequence shown here is derived from an EMBL/GenBank/DDBJ whole genome shotgun (WGS) entry which is preliminary data.</text>
</comment>
<dbReference type="PANTHER" id="PTHR31527">
    <property type="entry name" value="RE64534P"/>
    <property type="match status" value="1"/>
</dbReference>
<dbReference type="InterPro" id="IPR017792">
    <property type="entry name" value="UAAP1"/>
</dbReference>
<dbReference type="STRING" id="160454.RV10_GL002421"/>
<dbReference type="EMBL" id="AJAQ01000035">
    <property type="protein sequence ID" value="EOH90896.1"/>
    <property type="molecule type" value="Genomic_DNA"/>
</dbReference>
<reference evidence="2 3" key="1">
    <citation type="submission" date="2013-02" db="EMBL/GenBank/DDBJ databases">
        <title>The Genome Sequence of Enterococcus pallens BAA-351.</title>
        <authorList>
            <consortium name="The Broad Institute Genome Sequencing Platform"/>
            <consortium name="The Broad Institute Genome Sequencing Center for Infectious Disease"/>
            <person name="Earl A.M."/>
            <person name="Gilmore M.S."/>
            <person name="Lebreton F."/>
            <person name="Walker B."/>
            <person name="Young S.K."/>
            <person name="Zeng Q."/>
            <person name="Gargeya S."/>
            <person name="Fitzgerald M."/>
            <person name="Haas B."/>
            <person name="Abouelleil A."/>
            <person name="Alvarado L."/>
            <person name="Arachchi H.M."/>
            <person name="Berlin A.M."/>
            <person name="Chapman S.B."/>
            <person name="Dewar J."/>
            <person name="Goldberg J."/>
            <person name="Griggs A."/>
            <person name="Gujja S."/>
            <person name="Hansen M."/>
            <person name="Howarth C."/>
            <person name="Imamovic A."/>
            <person name="Larimer J."/>
            <person name="McCowan C."/>
            <person name="Murphy C."/>
            <person name="Neiman D."/>
            <person name="Pearson M."/>
            <person name="Priest M."/>
            <person name="Roberts A."/>
            <person name="Saif S."/>
            <person name="Shea T."/>
            <person name="Sisk P."/>
            <person name="Sykes S."/>
            <person name="Wortman J."/>
            <person name="Nusbaum C."/>
            <person name="Birren B."/>
        </authorList>
    </citation>
    <scope>NUCLEOTIDE SEQUENCE [LARGE SCALE GENOMIC DNA]</scope>
    <source>
        <strain evidence="2 3">ATCC BAA-351</strain>
    </source>
</reference>
<dbReference type="Proteomes" id="UP000013782">
    <property type="component" value="Unassembled WGS sequence"/>
</dbReference>
<accession>R2SDF3</accession>
<dbReference type="PANTHER" id="PTHR31527:SF0">
    <property type="entry name" value="RE64534P"/>
    <property type="match status" value="1"/>
</dbReference>
<gene>
    <name evidence="2" type="ORF">UAU_03435</name>
</gene>
<dbReference type="AlphaFoldDB" id="R2SDF3"/>